<dbReference type="AlphaFoldDB" id="A0A6L2L3D4"/>
<name>A0A6L2L3D4_TANCI</name>
<organism evidence="1">
    <name type="scientific">Tanacetum cinerariifolium</name>
    <name type="common">Dalmatian daisy</name>
    <name type="synonym">Chrysanthemum cinerariifolium</name>
    <dbReference type="NCBI Taxonomy" id="118510"/>
    <lineage>
        <taxon>Eukaryota</taxon>
        <taxon>Viridiplantae</taxon>
        <taxon>Streptophyta</taxon>
        <taxon>Embryophyta</taxon>
        <taxon>Tracheophyta</taxon>
        <taxon>Spermatophyta</taxon>
        <taxon>Magnoliopsida</taxon>
        <taxon>eudicotyledons</taxon>
        <taxon>Gunneridae</taxon>
        <taxon>Pentapetalae</taxon>
        <taxon>asterids</taxon>
        <taxon>campanulids</taxon>
        <taxon>Asterales</taxon>
        <taxon>Asteraceae</taxon>
        <taxon>Asteroideae</taxon>
        <taxon>Anthemideae</taxon>
        <taxon>Anthemidinae</taxon>
        <taxon>Tanacetum</taxon>
    </lineage>
</organism>
<comment type="caution">
    <text evidence="1">The sequence shown here is derived from an EMBL/GenBank/DDBJ whole genome shotgun (WGS) entry which is preliminary data.</text>
</comment>
<reference evidence="1" key="1">
    <citation type="journal article" date="2019" name="Sci. Rep.">
        <title>Draft genome of Tanacetum cinerariifolium, the natural source of mosquito coil.</title>
        <authorList>
            <person name="Yamashiro T."/>
            <person name="Shiraishi A."/>
            <person name="Satake H."/>
            <person name="Nakayama K."/>
        </authorList>
    </citation>
    <scope>NUCLEOTIDE SEQUENCE</scope>
</reference>
<protein>
    <submittedName>
        <fullName evidence="1">Leucine-rich repeat, cysteine-containing subtype</fullName>
    </submittedName>
</protein>
<accession>A0A6L2L3D4</accession>
<evidence type="ECO:0000313" key="1">
    <source>
        <dbReference type="EMBL" id="GEU55202.1"/>
    </source>
</evidence>
<proteinExistence type="predicted"/>
<gene>
    <name evidence="1" type="ORF">Tci_027180</name>
</gene>
<dbReference type="EMBL" id="BKCJ010003457">
    <property type="protein sequence ID" value="GEU55202.1"/>
    <property type="molecule type" value="Genomic_DNA"/>
</dbReference>
<sequence length="158" mass="18619">MELNIFEHVEMGIHALFYEERNAEDVFSMEWRKRNQNFHMYIYYTHDTSFFNILGKSFIYVKSEHKCEVADKLGPVLKELYIDAKHILPALLKLEQLEVLSVTHNESVYSFIIKFVVAQGQKMKELVLANCTQSIESHLKKLSWVMCNRSDQRVQIDG</sequence>